<dbReference type="AlphaFoldDB" id="A0A1M6MQS2"/>
<gene>
    <name evidence="1" type="ORF">SAMN02745248_01122</name>
</gene>
<dbReference type="InterPro" id="IPR045633">
    <property type="entry name" value="DUF6414"/>
</dbReference>
<organism evidence="1 2">
    <name type="scientific">Hathewaya proteolytica DSM 3090</name>
    <dbReference type="NCBI Taxonomy" id="1121331"/>
    <lineage>
        <taxon>Bacteria</taxon>
        <taxon>Bacillati</taxon>
        <taxon>Bacillota</taxon>
        <taxon>Clostridia</taxon>
        <taxon>Eubacteriales</taxon>
        <taxon>Clostridiaceae</taxon>
        <taxon>Hathewaya</taxon>
    </lineage>
</organism>
<evidence type="ECO:0000313" key="2">
    <source>
        <dbReference type="Proteomes" id="UP000183952"/>
    </source>
</evidence>
<dbReference type="EMBL" id="FRAD01000008">
    <property type="protein sequence ID" value="SHJ85794.1"/>
    <property type="molecule type" value="Genomic_DNA"/>
</dbReference>
<name>A0A1M6MQS2_9CLOT</name>
<dbReference type="RefSeq" id="WP_072903143.1">
    <property type="nucleotide sequence ID" value="NZ_FRAD01000008.1"/>
</dbReference>
<proteinExistence type="predicted"/>
<protein>
    <submittedName>
        <fullName evidence="1">Uncharacterized protein</fullName>
    </submittedName>
</protein>
<dbReference type="OrthoDB" id="1891779at2"/>
<sequence length="296" mass="34786">MMNKSAIIPLYLNSIMVDNLFTILVEELSLSLKNDLREQVVVNIDTPLRELIKGQYVQGDFKLQLLNEYSRENYAQIRVKRIDVFVQLMRILRQQSMIKKIDQDDINPTQINAGDYIEVHCELMEDHLIRWFQEIESVVNSMSYLNKSKASQLNDVDLVQKAHDELRKYNESKNTRLITEKFKHNNIRFTFIIEDEFIEGAFGNMLEGPVTIIGKVIKKLEPSQESEVVDKDNNNNKSRRVCTYCDKFINYMEMDKLENKINDINKITDNIRIPDNFLEDNNGDCIYKIIPLAIYF</sequence>
<keyword evidence="2" id="KW-1185">Reference proteome</keyword>
<dbReference type="Pfam" id="PF19952">
    <property type="entry name" value="DUF6414"/>
    <property type="match status" value="1"/>
</dbReference>
<accession>A0A1M6MQS2</accession>
<evidence type="ECO:0000313" key="1">
    <source>
        <dbReference type="EMBL" id="SHJ85794.1"/>
    </source>
</evidence>
<dbReference type="Proteomes" id="UP000183952">
    <property type="component" value="Unassembled WGS sequence"/>
</dbReference>
<reference evidence="1 2" key="1">
    <citation type="submission" date="2016-11" db="EMBL/GenBank/DDBJ databases">
        <authorList>
            <person name="Jaros S."/>
            <person name="Januszkiewicz K."/>
            <person name="Wedrychowicz H."/>
        </authorList>
    </citation>
    <scope>NUCLEOTIDE SEQUENCE [LARGE SCALE GENOMIC DNA]</scope>
    <source>
        <strain evidence="1 2">DSM 3090</strain>
    </source>
</reference>